<feature type="signal peptide" evidence="8">
    <location>
        <begin position="1"/>
        <end position="21"/>
    </location>
</feature>
<evidence type="ECO:0000256" key="8">
    <source>
        <dbReference type="SAM" id="SignalP"/>
    </source>
</evidence>
<dbReference type="EMBL" id="JBHFFA010000001">
    <property type="protein sequence ID" value="KAL2653797.1"/>
    <property type="molecule type" value="Genomic_DNA"/>
</dbReference>
<feature type="domain" description="FAS1" evidence="9">
    <location>
        <begin position="26"/>
        <end position="159"/>
    </location>
</feature>
<feature type="domain" description="FAS1" evidence="9">
    <location>
        <begin position="183"/>
        <end position="322"/>
    </location>
</feature>
<evidence type="ECO:0000256" key="6">
    <source>
        <dbReference type="ARBA" id="ARBA00023288"/>
    </source>
</evidence>
<keyword evidence="3" id="KW-0325">Glycoprotein</keyword>
<accession>A0ABD1ZRX4</accession>
<dbReference type="GO" id="GO:0098552">
    <property type="term" value="C:side of membrane"/>
    <property type="evidence" value="ECO:0007669"/>
    <property type="project" value="UniProtKB-KW"/>
</dbReference>
<dbReference type="PANTHER" id="PTHR32382">
    <property type="entry name" value="FASCICLIN-LIKE ARABINOGALACTAN PROTEIN"/>
    <property type="match status" value="1"/>
</dbReference>
<comment type="subcellular location">
    <subcellularLocation>
        <location evidence="1">Cell membrane</location>
        <topology evidence="1">Lipid-anchor</topology>
        <topology evidence="1">GPI-anchor</topology>
    </subcellularLocation>
</comment>
<comment type="caution">
    <text evidence="10">The sequence shown here is derived from an EMBL/GenBank/DDBJ whole genome shotgun (WGS) entry which is preliminary data.</text>
</comment>
<reference evidence="10 11" key="1">
    <citation type="submission" date="2024-09" db="EMBL/GenBank/DDBJ databases">
        <title>Chromosome-scale assembly of Riccia fluitans.</title>
        <authorList>
            <person name="Paukszto L."/>
            <person name="Sawicki J."/>
            <person name="Karawczyk K."/>
            <person name="Piernik-Szablinska J."/>
            <person name="Szczecinska M."/>
            <person name="Mazdziarz M."/>
        </authorList>
    </citation>
    <scope>NUCLEOTIDE SEQUENCE [LARGE SCALE GENOMIC DNA]</scope>
    <source>
        <strain evidence="10">Rf_01</strain>
        <tissue evidence="10">Aerial parts of the thallus</tissue>
    </source>
</reference>
<dbReference type="Pfam" id="PF02469">
    <property type="entry name" value="Fasciclin"/>
    <property type="match status" value="2"/>
</dbReference>
<keyword evidence="6" id="KW-0449">Lipoprotein</keyword>
<evidence type="ECO:0000256" key="7">
    <source>
        <dbReference type="SAM" id="MobiDB-lite"/>
    </source>
</evidence>
<protein>
    <recommendedName>
        <fullName evidence="9">FAS1 domain-containing protein</fullName>
    </recommendedName>
</protein>
<evidence type="ECO:0000313" key="10">
    <source>
        <dbReference type="EMBL" id="KAL2653797.1"/>
    </source>
</evidence>
<dbReference type="Gene3D" id="2.30.180.10">
    <property type="entry name" value="FAS1 domain"/>
    <property type="match status" value="2"/>
</dbReference>
<keyword evidence="5" id="KW-0472">Membrane</keyword>
<keyword evidence="4 8" id="KW-0732">Signal</keyword>
<evidence type="ECO:0000256" key="4">
    <source>
        <dbReference type="ARBA" id="ARBA00022729"/>
    </source>
</evidence>
<evidence type="ECO:0000256" key="3">
    <source>
        <dbReference type="ARBA" id="ARBA00022622"/>
    </source>
</evidence>
<keyword evidence="2" id="KW-1003">Cell membrane</keyword>
<evidence type="ECO:0000256" key="1">
    <source>
        <dbReference type="ARBA" id="ARBA00004609"/>
    </source>
</evidence>
<sequence length="409" mass="42693">MACGVLAVLVWLSVLATTSIAQTPAPLNITAVLEKYPQFSQFRDLLISSGVDKEVNAHSSITLLAPANGVLSAFTNSVPNADVVKLGDIARFHFLLTYYTLADMKALPAENITIVTTLYQTTGRADGTSGEVEIFNLPDKVLVGPVDAGSNVTVVDTILEDAFVISILSIDSVLQPAGFNAGEKDLVKVLQSFQTFGLFITLLKDTGVDVVLANRQTSALTVFAPTDAAFSALNGSLQTLSDTRKKTLLEYHALTTYYTLSTLQTFVDRPVQTLASNGGGFALNISSDASTVILRTGVNNATVLQPLFNSNPASMYSVDEVLLPTEYFGTPDQLAPAEAPTPATAPAPTPIKAPTPAPAPATKAPAKAPAAGPVENSPLVESNNAANVVGISGALSALLVVISSITAFL</sequence>
<feature type="compositionally biased region" description="Low complexity" evidence="7">
    <location>
        <begin position="360"/>
        <end position="371"/>
    </location>
</feature>
<dbReference type="PROSITE" id="PS50213">
    <property type="entry name" value="FAS1"/>
    <property type="match status" value="2"/>
</dbReference>
<proteinExistence type="predicted"/>
<dbReference type="SUPFAM" id="SSF82153">
    <property type="entry name" value="FAS1 domain"/>
    <property type="match status" value="2"/>
</dbReference>
<dbReference type="SMART" id="SM00554">
    <property type="entry name" value="FAS1"/>
    <property type="match status" value="2"/>
</dbReference>
<evidence type="ECO:0000259" key="9">
    <source>
        <dbReference type="PROSITE" id="PS50213"/>
    </source>
</evidence>
<name>A0ABD1ZRX4_9MARC</name>
<evidence type="ECO:0000256" key="2">
    <source>
        <dbReference type="ARBA" id="ARBA00022475"/>
    </source>
</evidence>
<dbReference type="InterPro" id="IPR033254">
    <property type="entry name" value="Plant_FLA"/>
</dbReference>
<dbReference type="InterPro" id="IPR000782">
    <property type="entry name" value="FAS1_domain"/>
</dbReference>
<organism evidence="10 11">
    <name type="scientific">Riccia fluitans</name>
    <dbReference type="NCBI Taxonomy" id="41844"/>
    <lineage>
        <taxon>Eukaryota</taxon>
        <taxon>Viridiplantae</taxon>
        <taxon>Streptophyta</taxon>
        <taxon>Embryophyta</taxon>
        <taxon>Marchantiophyta</taxon>
        <taxon>Marchantiopsida</taxon>
        <taxon>Marchantiidae</taxon>
        <taxon>Marchantiales</taxon>
        <taxon>Ricciaceae</taxon>
        <taxon>Riccia</taxon>
    </lineage>
</organism>
<gene>
    <name evidence="10" type="ORF">R1flu_021925</name>
</gene>
<dbReference type="AlphaFoldDB" id="A0ABD1ZRX4"/>
<evidence type="ECO:0000313" key="11">
    <source>
        <dbReference type="Proteomes" id="UP001605036"/>
    </source>
</evidence>
<dbReference type="Proteomes" id="UP001605036">
    <property type="component" value="Unassembled WGS sequence"/>
</dbReference>
<feature type="compositionally biased region" description="Pro residues" evidence="7">
    <location>
        <begin position="343"/>
        <end position="359"/>
    </location>
</feature>
<keyword evidence="3" id="KW-0336">GPI-anchor</keyword>
<keyword evidence="11" id="KW-1185">Reference proteome</keyword>
<feature type="chain" id="PRO_5044855098" description="FAS1 domain-containing protein" evidence="8">
    <location>
        <begin position="22"/>
        <end position="409"/>
    </location>
</feature>
<feature type="region of interest" description="Disordered" evidence="7">
    <location>
        <begin position="332"/>
        <end position="375"/>
    </location>
</feature>
<dbReference type="InterPro" id="IPR036378">
    <property type="entry name" value="FAS1_dom_sf"/>
</dbReference>
<dbReference type="GO" id="GO:0005886">
    <property type="term" value="C:plasma membrane"/>
    <property type="evidence" value="ECO:0007669"/>
    <property type="project" value="UniProtKB-SubCell"/>
</dbReference>
<dbReference type="PANTHER" id="PTHR32382:SF0">
    <property type="entry name" value="FASCICLIN-LIKE ARABINOGALACTAN PROTEIN 4"/>
    <property type="match status" value="1"/>
</dbReference>
<evidence type="ECO:0000256" key="5">
    <source>
        <dbReference type="ARBA" id="ARBA00023136"/>
    </source>
</evidence>